<proteinExistence type="predicted"/>
<reference evidence="1" key="2">
    <citation type="submission" date="2015-03" db="EMBL/GenBank/DDBJ databases">
        <authorList>
            <person name="Chow C.-E.T."/>
            <person name="Winget D.M."/>
            <person name="White R.A.III."/>
            <person name="Hallam S.J."/>
            <person name="Suttle C.A."/>
        </authorList>
    </citation>
    <scope>NUCLEOTIDE SEQUENCE</scope>
    <source>
        <strain evidence="1">Oxic1_3</strain>
    </source>
</reference>
<protein>
    <submittedName>
        <fullName evidence="1">Uncharacterized protein</fullName>
    </submittedName>
</protein>
<evidence type="ECO:0000313" key="1">
    <source>
        <dbReference type="EMBL" id="AKH47767.1"/>
    </source>
</evidence>
<organism evidence="1">
    <name type="scientific">uncultured marine virus</name>
    <dbReference type="NCBI Taxonomy" id="186617"/>
    <lineage>
        <taxon>Viruses</taxon>
        <taxon>environmental samples</taxon>
    </lineage>
</organism>
<dbReference type="EMBL" id="KR029598">
    <property type="protein sequence ID" value="AKH47767.1"/>
    <property type="molecule type" value="Genomic_DNA"/>
</dbReference>
<sequence>MHLCICNHFILLFCKWICTYWCRVEIIILLTIHSCICTTSRTLCLNRYRCTIFICCCTCIRISYSSISI</sequence>
<reference evidence="1" key="1">
    <citation type="journal article" date="2015" name="Front. Microbiol.">
        <title>Combining genomic sequencing methods to explore viral diversity and reveal potential virus-host interactions.</title>
        <authorList>
            <person name="Chow C.E."/>
            <person name="Winget D.M."/>
            <person name="White R.A.III."/>
            <person name="Hallam S.J."/>
            <person name="Suttle C.A."/>
        </authorList>
    </citation>
    <scope>NUCLEOTIDE SEQUENCE</scope>
    <source>
        <strain evidence="1">Oxic1_3</strain>
    </source>
</reference>
<accession>A0A0F7L8L7</accession>
<name>A0A0F7L8L7_9VIRU</name>